<dbReference type="GO" id="GO:0005737">
    <property type="term" value="C:cytoplasm"/>
    <property type="evidence" value="ECO:0007669"/>
    <property type="project" value="TreeGrafter"/>
</dbReference>
<dbReference type="OrthoDB" id="4062651at2759"/>
<dbReference type="Proteomes" id="UP000790833">
    <property type="component" value="Unassembled WGS sequence"/>
</dbReference>
<dbReference type="GO" id="GO:0005634">
    <property type="term" value="C:nucleus"/>
    <property type="evidence" value="ECO:0007669"/>
    <property type="project" value="TreeGrafter"/>
</dbReference>
<protein>
    <recommendedName>
        <fullName evidence="2">Protein kinase domain-containing protein</fullName>
    </recommendedName>
</protein>
<accession>A0A9P7V9E7</accession>
<dbReference type="InterPro" id="IPR008271">
    <property type="entry name" value="Ser/Thr_kinase_AS"/>
</dbReference>
<keyword evidence="4" id="KW-1185">Reference proteome</keyword>
<dbReference type="GO" id="GO:0044773">
    <property type="term" value="P:mitotic DNA damage checkpoint signaling"/>
    <property type="evidence" value="ECO:0007669"/>
    <property type="project" value="TreeGrafter"/>
</dbReference>
<sequence>MDALVISDSSSVEEEEDDDPCEWSSDYPELKLIGNDYLVLKNPTIYESDNGKILKGSDKSRTKTVILKVFKRHHTQSKKDYIQSAIREYKIVKELNNRNIIKVLDIAKYGDDSSIGSPNQLAVIVDYYPKGDLLTCICDLRRRKIEITPNLKDAIFKQVVKGVAYLHKHNIVHRDLKPENFLIDDTGVIKITDFGYSLNLNNMRENWVYFCNNNTLEVCCGTPSFKAPELFKLEADVKECCEDSCYDVMQFENKIDFKAVDCWALGITYIQIFLLQSPWSTANPLDFKNTRYLRFEEKYPSQFSELQHLVNQLEDKNFSTTTNPVLSIMRNLHFDARLEVLKLLNPKPCDRGDVDSLANSGWLSMVYANPKELIDFCMTK</sequence>
<dbReference type="SUPFAM" id="SSF56112">
    <property type="entry name" value="Protein kinase-like (PK-like)"/>
    <property type="match status" value="1"/>
</dbReference>
<dbReference type="PROSITE" id="PS50011">
    <property type="entry name" value="PROTEIN_KINASE_DOM"/>
    <property type="match status" value="1"/>
</dbReference>
<dbReference type="Gene3D" id="1.10.510.10">
    <property type="entry name" value="Transferase(Phosphotransferase) domain 1"/>
    <property type="match status" value="1"/>
</dbReference>
<dbReference type="PROSITE" id="PS00108">
    <property type="entry name" value="PROTEIN_KINASE_ST"/>
    <property type="match status" value="1"/>
</dbReference>
<dbReference type="GO" id="GO:0005524">
    <property type="term" value="F:ATP binding"/>
    <property type="evidence" value="ECO:0007669"/>
    <property type="project" value="InterPro"/>
</dbReference>
<evidence type="ECO:0000313" key="3">
    <source>
        <dbReference type="EMBL" id="KAG7193652.1"/>
    </source>
</evidence>
<name>A0A9P7V9E7_9ASCO</name>
<dbReference type="GeneID" id="66113711"/>
<dbReference type="EMBL" id="JAHMUF010000010">
    <property type="protein sequence ID" value="KAG7193652.1"/>
    <property type="molecule type" value="Genomic_DNA"/>
</dbReference>
<organism evidence="3 4">
    <name type="scientific">Scheffersomyces spartinae</name>
    <dbReference type="NCBI Taxonomy" id="45513"/>
    <lineage>
        <taxon>Eukaryota</taxon>
        <taxon>Fungi</taxon>
        <taxon>Dikarya</taxon>
        <taxon>Ascomycota</taxon>
        <taxon>Saccharomycotina</taxon>
        <taxon>Pichiomycetes</taxon>
        <taxon>Debaryomycetaceae</taxon>
        <taxon>Scheffersomyces</taxon>
    </lineage>
</organism>
<reference evidence="3" key="1">
    <citation type="submission" date="2021-03" db="EMBL/GenBank/DDBJ databases">
        <authorList>
            <person name="Palmer J.M."/>
        </authorList>
    </citation>
    <scope>NUCLEOTIDE SEQUENCE</scope>
    <source>
        <strain evidence="3">ARV_011</strain>
    </source>
</reference>
<dbReference type="PANTHER" id="PTHR44167">
    <property type="entry name" value="OVARIAN-SPECIFIC SERINE/THREONINE-PROTEIN KINASE LOK-RELATED"/>
    <property type="match status" value="1"/>
</dbReference>
<feature type="region of interest" description="Disordered" evidence="1">
    <location>
        <begin position="1"/>
        <end position="23"/>
    </location>
</feature>
<evidence type="ECO:0000256" key="1">
    <source>
        <dbReference type="SAM" id="MobiDB-lite"/>
    </source>
</evidence>
<dbReference type="InterPro" id="IPR011009">
    <property type="entry name" value="Kinase-like_dom_sf"/>
</dbReference>
<feature type="domain" description="Protein kinase" evidence="2">
    <location>
        <begin position="39"/>
        <end position="363"/>
    </location>
</feature>
<proteinExistence type="predicted"/>
<comment type="caution">
    <text evidence="3">The sequence shown here is derived from an EMBL/GenBank/DDBJ whole genome shotgun (WGS) entry which is preliminary data.</text>
</comment>
<evidence type="ECO:0000259" key="2">
    <source>
        <dbReference type="PROSITE" id="PS50011"/>
    </source>
</evidence>
<dbReference type="InterPro" id="IPR000719">
    <property type="entry name" value="Prot_kinase_dom"/>
</dbReference>
<feature type="compositionally biased region" description="Acidic residues" evidence="1">
    <location>
        <begin position="11"/>
        <end position="21"/>
    </location>
</feature>
<dbReference type="PANTHER" id="PTHR44167:SF24">
    <property type="entry name" value="SERINE_THREONINE-PROTEIN KINASE CHK2"/>
    <property type="match status" value="1"/>
</dbReference>
<evidence type="ECO:0000313" key="4">
    <source>
        <dbReference type="Proteomes" id="UP000790833"/>
    </source>
</evidence>
<dbReference type="GO" id="GO:0004674">
    <property type="term" value="F:protein serine/threonine kinase activity"/>
    <property type="evidence" value="ECO:0007669"/>
    <property type="project" value="TreeGrafter"/>
</dbReference>
<dbReference type="RefSeq" id="XP_043049200.1">
    <property type="nucleotide sequence ID" value="XM_043191188.1"/>
</dbReference>
<dbReference type="Pfam" id="PF00069">
    <property type="entry name" value="Pkinase"/>
    <property type="match status" value="1"/>
</dbReference>
<dbReference type="SMART" id="SM00220">
    <property type="entry name" value="S_TKc"/>
    <property type="match status" value="1"/>
</dbReference>
<dbReference type="AlphaFoldDB" id="A0A9P7V9E7"/>
<gene>
    <name evidence="3" type="ORF">KQ657_000337</name>
</gene>